<keyword evidence="4" id="KW-1185">Reference proteome</keyword>
<evidence type="ECO:0000256" key="1">
    <source>
        <dbReference type="SAM" id="MobiDB-lite"/>
    </source>
</evidence>
<sequence length="577" mass="59562">MNRSKINAMLAGVMLAALAVPGGAGAQSLSYGKASVGGGEGAGSAEAASDDADAAAPAGGHRGRHGRARLSPYIEAAQVISAQLAPSHDVLTWSSLAAGVDGGLDGRNTQASFSVRYERRFGYGKADDGDTLSGLARASVGLIPRTLSLEAGALATRTSSDGGAALPGGVNPGQSTRLWSAYAGPSLATHAGDVAVNGAYRIGYTEVGSPGAVVAPGAAANVDLFDHSVTQMASLHAGTAPGDALPVGVGIGGGWYREDISNLDQRINDLNLRADLAVPVSDTVSLVGGVGYEKVRVSSRDAAIDPITHLPVVQNGRYVTDKSAPRRIAYDTSGLIWDAGVTWRPSRRTALEAHVGRRYGSTTWYGSFGWRATRRSALNISVYDSIAGLGGELNRALVELPTDFEVNRNAVTGDINGCVAARDPATTKGSACLTGALGGLRSATFRSRGIQASWSVSAGRLGWGVGAGYDRRKFIAAPGTVLASANGLLDENAWVSAWLNGQIDRSSSFATFAYVDWFQSRLDGNDGTAIGANASYGRSLGDHLSANAALSIQGIQRSKAPDTWDASAMLGLRYSFF</sequence>
<dbReference type="Proteomes" id="UP001595604">
    <property type="component" value="Unassembled WGS sequence"/>
</dbReference>
<dbReference type="SUPFAM" id="SSF56935">
    <property type="entry name" value="Porins"/>
    <property type="match status" value="1"/>
</dbReference>
<protein>
    <submittedName>
        <fullName evidence="3">Preprotein translocase subunit YajC</fullName>
    </submittedName>
</protein>
<proteinExistence type="predicted"/>
<organism evidence="3 4">
    <name type="scientific">Novosphingobium bradum</name>
    <dbReference type="NCBI Taxonomy" id="1737444"/>
    <lineage>
        <taxon>Bacteria</taxon>
        <taxon>Pseudomonadati</taxon>
        <taxon>Pseudomonadota</taxon>
        <taxon>Alphaproteobacteria</taxon>
        <taxon>Sphingomonadales</taxon>
        <taxon>Sphingomonadaceae</taxon>
        <taxon>Novosphingobium</taxon>
    </lineage>
</organism>
<comment type="caution">
    <text evidence="3">The sequence shown here is derived from an EMBL/GenBank/DDBJ whole genome shotgun (WGS) entry which is preliminary data.</text>
</comment>
<feature type="chain" id="PRO_5047538768" evidence="2">
    <location>
        <begin position="27"/>
        <end position="577"/>
    </location>
</feature>
<evidence type="ECO:0000256" key="2">
    <source>
        <dbReference type="SAM" id="SignalP"/>
    </source>
</evidence>
<reference evidence="4" key="1">
    <citation type="journal article" date="2019" name="Int. J. Syst. Evol. Microbiol.">
        <title>The Global Catalogue of Microorganisms (GCM) 10K type strain sequencing project: providing services to taxonomists for standard genome sequencing and annotation.</title>
        <authorList>
            <consortium name="The Broad Institute Genomics Platform"/>
            <consortium name="The Broad Institute Genome Sequencing Center for Infectious Disease"/>
            <person name="Wu L."/>
            <person name="Ma J."/>
        </authorList>
    </citation>
    <scope>NUCLEOTIDE SEQUENCE [LARGE SCALE GENOMIC DNA]</scope>
    <source>
        <strain evidence="4">KCTC 42984</strain>
    </source>
</reference>
<name>A0ABV7IVB7_9SPHN</name>
<accession>A0ABV7IVB7</accession>
<dbReference type="RefSeq" id="WP_379510052.1">
    <property type="nucleotide sequence ID" value="NZ_JBHRTQ010000009.1"/>
</dbReference>
<feature type="signal peptide" evidence="2">
    <location>
        <begin position="1"/>
        <end position="26"/>
    </location>
</feature>
<evidence type="ECO:0000313" key="4">
    <source>
        <dbReference type="Proteomes" id="UP001595604"/>
    </source>
</evidence>
<evidence type="ECO:0000313" key="3">
    <source>
        <dbReference type="EMBL" id="MFC3174668.1"/>
    </source>
</evidence>
<keyword evidence="2" id="KW-0732">Signal</keyword>
<gene>
    <name evidence="3" type="ORF">ACFOD9_10425</name>
</gene>
<dbReference type="EMBL" id="JBHRTQ010000009">
    <property type="protein sequence ID" value="MFC3174668.1"/>
    <property type="molecule type" value="Genomic_DNA"/>
</dbReference>
<feature type="region of interest" description="Disordered" evidence="1">
    <location>
        <begin position="40"/>
        <end position="66"/>
    </location>
</feature>